<name>A0A158P079_ATTCE</name>
<organism evidence="11 12">
    <name type="scientific">Atta cephalotes</name>
    <name type="common">Leafcutter ant</name>
    <dbReference type="NCBI Taxonomy" id="12957"/>
    <lineage>
        <taxon>Eukaryota</taxon>
        <taxon>Metazoa</taxon>
        <taxon>Ecdysozoa</taxon>
        <taxon>Arthropoda</taxon>
        <taxon>Hexapoda</taxon>
        <taxon>Insecta</taxon>
        <taxon>Pterygota</taxon>
        <taxon>Neoptera</taxon>
        <taxon>Endopterygota</taxon>
        <taxon>Hymenoptera</taxon>
        <taxon>Apocrita</taxon>
        <taxon>Aculeata</taxon>
        <taxon>Formicoidea</taxon>
        <taxon>Formicidae</taxon>
        <taxon>Myrmicinae</taxon>
        <taxon>Atta</taxon>
    </lineage>
</organism>
<protein>
    <recommendedName>
        <fullName evidence="13">Odorant receptor</fullName>
    </recommendedName>
</protein>
<evidence type="ECO:0000256" key="1">
    <source>
        <dbReference type="ARBA" id="ARBA00004651"/>
    </source>
</evidence>
<dbReference type="PANTHER" id="PTHR21137:SF35">
    <property type="entry name" value="ODORANT RECEPTOR 19A-RELATED"/>
    <property type="match status" value="1"/>
</dbReference>
<keyword evidence="12" id="KW-1185">Reference proteome</keyword>
<dbReference type="EMBL" id="ADTU01005382">
    <property type="status" value="NOT_ANNOTATED_CDS"/>
    <property type="molecule type" value="Genomic_DNA"/>
</dbReference>
<dbReference type="OrthoDB" id="6765072at2759"/>
<accession>A0A158P079</accession>
<keyword evidence="8" id="KW-0675">Receptor</keyword>
<evidence type="ECO:0000256" key="5">
    <source>
        <dbReference type="ARBA" id="ARBA00022725"/>
    </source>
</evidence>
<keyword evidence="2" id="KW-1003">Cell membrane</keyword>
<dbReference type="GO" id="GO:0005886">
    <property type="term" value="C:plasma membrane"/>
    <property type="evidence" value="ECO:0007669"/>
    <property type="project" value="UniProtKB-SubCell"/>
</dbReference>
<evidence type="ECO:0008006" key="13">
    <source>
        <dbReference type="Google" id="ProtNLM"/>
    </source>
</evidence>
<keyword evidence="4 10" id="KW-0812">Transmembrane</keyword>
<dbReference type="FunCoup" id="A0A158P079">
    <property type="interactions" value="68"/>
</dbReference>
<dbReference type="Pfam" id="PF02949">
    <property type="entry name" value="7tm_6"/>
    <property type="match status" value="1"/>
</dbReference>
<dbReference type="InParanoid" id="A0A158P079"/>
<evidence type="ECO:0000256" key="9">
    <source>
        <dbReference type="ARBA" id="ARBA00023224"/>
    </source>
</evidence>
<dbReference type="EnsemblMetazoa" id="XM_012207797.1">
    <property type="protein sequence ID" value="XP_012063187.1"/>
    <property type="gene ID" value="LOC105626496"/>
</dbReference>
<dbReference type="GO" id="GO:0005549">
    <property type="term" value="F:odorant binding"/>
    <property type="evidence" value="ECO:0007669"/>
    <property type="project" value="InterPro"/>
</dbReference>
<dbReference type="PANTHER" id="PTHR21137">
    <property type="entry name" value="ODORANT RECEPTOR"/>
    <property type="match status" value="1"/>
</dbReference>
<evidence type="ECO:0000256" key="7">
    <source>
        <dbReference type="ARBA" id="ARBA00023136"/>
    </source>
</evidence>
<feature type="transmembrane region" description="Helical" evidence="10">
    <location>
        <begin position="124"/>
        <end position="148"/>
    </location>
</feature>
<evidence type="ECO:0000256" key="6">
    <source>
        <dbReference type="ARBA" id="ARBA00022989"/>
    </source>
</evidence>
<feature type="transmembrane region" description="Helical" evidence="10">
    <location>
        <begin position="192"/>
        <end position="216"/>
    </location>
</feature>
<keyword evidence="9" id="KW-0807">Transducer</keyword>
<dbReference type="Proteomes" id="UP000005205">
    <property type="component" value="Unassembled WGS sequence"/>
</dbReference>
<evidence type="ECO:0000256" key="3">
    <source>
        <dbReference type="ARBA" id="ARBA00022606"/>
    </source>
</evidence>
<evidence type="ECO:0000256" key="2">
    <source>
        <dbReference type="ARBA" id="ARBA00022475"/>
    </source>
</evidence>
<gene>
    <name evidence="11" type="primary">105626496</name>
</gene>
<evidence type="ECO:0000313" key="12">
    <source>
        <dbReference type="Proteomes" id="UP000005205"/>
    </source>
</evidence>
<dbReference type="InterPro" id="IPR004117">
    <property type="entry name" value="7tm6_olfct_rcpt"/>
</dbReference>
<feature type="transmembrane region" description="Helical" evidence="10">
    <location>
        <begin position="55"/>
        <end position="80"/>
    </location>
</feature>
<keyword evidence="6 10" id="KW-1133">Transmembrane helix</keyword>
<dbReference type="KEGG" id="acep:105626496"/>
<reference evidence="12" key="1">
    <citation type="journal article" date="2011" name="PLoS Genet.">
        <title>The genome sequence of the leaf-cutter ant Atta cephalotes reveals insights into its obligate symbiotic lifestyle.</title>
        <authorList>
            <person name="Suen G."/>
            <person name="Teiling C."/>
            <person name="Li L."/>
            <person name="Holt C."/>
            <person name="Abouheif E."/>
            <person name="Bornberg-Bauer E."/>
            <person name="Bouffard P."/>
            <person name="Caldera E.J."/>
            <person name="Cash E."/>
            <person name="Cavanaugh A."/>
            <person name="Denas O."/>
            <person name="Elhaik E."/>
            <person name="Fave M.J."/>
            <person name="Gadau J."/>
            <person name="Gibson J.D."/>
            <person name="Graur D."/>
            <person name="Grubbs K.J."/>
            <person name="Hagen D.E."/>
            <person name="Harkins T.T."/>
            <person name="Helmkampf M."/>
            <person name="Hu H."/>
            <person name="Johnson B.R."/>
            <person name="Kim J."/>
            <person name="Marsh S.E."/>
            <person name="Moeller J.A."/>
            <person name="Munoz-Torres M.C."/>
            <person name="Murphy M.C."/>
            <person name="Naughton M.C."/>
            <person name="Nigam S."/>
            <person name="Overson R."/>
            <person name="Rajakumar R."/>
            <person name="Reese J.T."/>
            <person name="Scott J.J."/>
            <person name="Smith C.R."/>
            <person name="Tao S."/>
            <person name="Tsutsui N.D."/>
            <person name="Viljakainen L."/>
            <person name="Wissler L."/>
            <person name="Yandell M.D."/>
            <person name="Zimmer F."/>
            <person name="Taylor J."/>
            <person name="Slater S.C."/>
            <person name="Clifton S.W."/>
            <person name="Warren W.C."/>
            <person name="Elsik C.G."/>
            <person name="Smith C.D."/>
            <person name="Weinstock G.M."/>
            <person name="Gerardo N.M."/>
            <person name="Currie C.R."/>
        </authorList>
    </citation>
    <scope>NUCLEOTIDE SEQUENCE [LARGE SCALE GENOMIC DNA]</scope>
</reference>
<comment type="subcellular location">
    <subcellularLocation>
        <location evidence="1">Cell membrane</location>
        <topology evidence="1">Multi-pass membrane protein</topology>
    </subcellularLocation>
</comment>
<reference evidence="11" key="2">
    <citation type="submission" date="2016-04" db="UniProtKB">
        <authorList>
            <consortium name="EnsemblMetazoa"/>
        </authorList>
    </citation>
    <scope>IDENTIFICATION</scope>
</reference>
<dbReference type="AlphaFoldDB" id="A0A158P079"/>
<evidence type="ECO:0000256" key="8">
    <source>
        <dbReference type="ARBA" id="ARBA00023170"/>
    </source>
</evidence>
<evidence type="ECO:0000313" key="11">
    <source>
        <dbReference type="EnsemblMetazoa" id="XP_012063187.1"/>
    </source>
</evidence>
<evidence type="ECO:0000256" key="10">
    <source>
        <dbReference type="SAM" id="Phobius"/>
    </source>
</evidence>
<evidence type="ECO:0000256" key="4">
    <source>
        <dbReference type="ARBA" id="ARBA00022692"/>
    </source>
</evidence>
<dbReference type="GO" id="GO:0004984">
    <property type="term" value="F:olfactory receptor activity"/>
    <property type="evidence" value="ECO:0007669"/>
    <property type="project" value="InterPro"/>
</dbReference>
<keyword evidence="7 10" id="KW-0472">Membrane</keyword>
<proteinExistence type="predicted"/>
<keyword evidence="5" id="KW-0552">Olfaction</keyword>
<feature type="transmembrane region" description="Helical" evidence="10">
    <location>
        <begin position="12"/>
        <end position="35"/>
    </location>
</feature>
<dbReference type="GO" id="GO:0007165">
    <property type="term" value="P:signal transduction"/>
    <property type="evidence" value="ECO:0007669"/>
    <property type="project" value="UniProtKB-KW"/>
</dbReference>
<keyword evidence="3" id="KW-0716">Sensory transduction</keyword>
<sequence length="319" mass="36186">MDVISATLTYSLLFIKLIIIIFNVSLLDDIIAHVIEDWKKRDISDEYMMNRMAYVSRWFSNLIICSHAVSVFFYAMGTLLAHRNSNQTDARELILKMELPFKIETTSVYLTVLITQFVHQVSAASMLAVLNCLLLTLVLHACGQIDILRQKLSEITRKNTKQHMNDIAKILIIRHQKIISFSKNIETLFSNIALIQFVSITLVLCSLGFVIVTSIGVPGGSPMLVKSVFFYILVNMEAFTVCFLGEYLSTKSKMIGDAAYEALWYELNPIQNRDILFIIVRSQKFLTLTIGKVAELSLKQFANIMKASASYMSVLHAIY</sequence>
<feature type="transmembrane region" description="Helical" evidence="10">
    <location>
        <begin position="228"/>
        <end position="248"/>
    </location>
</feature>